<evidence type="ECO:0000259" key="2">
    <source>
        <dbReference type="PROSITE" id="PS51708"/>
    </source>
</evidence>
<evidence type="ECO:0000313" key="4">
    <source>
        <dbReference type="Proteomes" id="UP000234479"/>
    </source>
</evidence>
<dbReference type="PROSITE" id="PS51707">
    <property type="entry name" value="CYTH"/>
    <property type="match status" value="1"/>
</dbReference>
<proteinExistence type="predicted"/>
<evidence type="ECO:0000313" key="3">
    <source>
        <dbReference type="EMBL" id="PLR28570.1"/>
    </source>
</evidence>
<dbReference type="PANTHER" id="PTHR39569">
    <property type="entry name" value="INORGANIC TRIPHOSPHATASE"/>
    <property type="match status" value="1"/>
</dbReference>
<dbReference type="CDD" id="cd07756">
    <property type="entry name" value="CYTH-like_Pase_CHAD"/>
    <property type="match status" value="1"/>
</dbReference>
<dbReference type="GO" id="GO:0046872">
    <property type="term" value="F:metal ion binding"/>
    <property type="evidence" value="ECO:0007669"/>
    <property type="project" value="TreeGrafter"/>
</dbReference>
<name>A0A2N5DR79_9CAUL</name>
<dbReference type="Pfam" id="PF01928">
    <property type="entry name" value="CYTH"/>
    <property type="match status" value="1"/>
</dbReference>
<comment type="caution">
    <text evidence="3">The sequence shown here is derived from an EMBL/GenBank/DDBJ whole genome shotgun (WGS) entry which is preliminary data.</text>
</comment>
<dbReference type="Gene3D" id="2.40.320.10">
    <property type="entry name" value="Hypothetical Protein Pfu-838710-001"/>
    <property type="match status" value="1"/>
</dbReference>
<dbReference type="AlphaFoldDB" id="A0A2N5DR79"/>
<dbReference type="Pfam" id="PF05235">
    <property type="entry name" value="CHAD"/>
    <property type="match status" value="1"/>
</dbReference>
<dbReference type="InterPro" id="IPR039013">
    <property type="entry name" value="YgiF"/>
</dbReference>
<dbReference type="InterPro" id="IPR007899">
    <property type="entry name" value="CHAD_dom"/>
</dbReference>
<dbReference type="SMART" id="SM00880">
    <property type="entry name" value="CHAD"/>
    <property type="match status" value="1"/>
</dbReference>
<reference evidence="3 4" key="1">
    <citation type="submission" date="2017-12" db="EMBL/GenBank/DDBJ databases">
        <title>The genome sequence of Caulobacter sp. 410.</title>
        <authorList>
            <person name="Gao J."/>
            <person name="Mao X."/>
            <person name="Sun J."/>
        </authorList>
    </citation>
    <scope>NUCLEOTIDE SEQUENCE [LARGE SCALE GENOMIC DNA]</scope>
    <source>
        <strain evidence="3 4">410</strain>
    </source>
</reference>
<dbReference type="InterPro" id="IPR033469">
    <property type="entry name" value="CYTH-like_dom_sf"/>
</dbReference>
<accession>A0A2N5DR79</accession>
<dbReference type="Proteomes" id="UP000234479">
    <property type="component" value="Unassembled WGS sequence"/>
</dbReference>
<sequence length="497" mass="52738">MDREIELKFLIAPEASDAILARLGADGAVRRLDATYYDTADHALRRAGFGLRVRDGDGGRKQTLKSASAGGVFARGEWEAPVSGPGPDRDLLDQTPAGRIVNGDVLAPVFAAKVERTLRLVEHAGAVIEAALDRGELQAGTDRAAVNELELELKTGEPAALFDLARDLMAHAPLRLSLVSKAERGYALALGEAPGARREAAVLTRAMTAAEAFQALGNTALGRLCVAAEALVDLPGPEALHNLRVAARRLRALLKLFRPVTGRLAARPASDALKVMADALGPARDLDVYIAGTWRPAVEADPQPVEGLGALGKALVEAQQAAYARALDAAAPGRFGLLALDIAAWLEAGDWLADPERAEVRGSSAKAFAADRLKALSKDVLKRGEHLEALDAEARHRLRIRGKGLRYAIDALATLFPDHPRRLERWSDAARDLQDALGGLNDQALGAGLAREAALVDGDPQAAYAAGALSAAPEATHKLMREAKAALAQMRDLKPFW</sequence>
<dbReference type="InterPro" id="IPR023577">
    <property type="entry name" value="CYTH_domain"/>
</dbReference>
<dbReference type="InterPro" id="IPR038186">
    <property type="entry name" value="CHAD_dom_sf"/>
</dbReference>
<dbReference type="Gene3D" id="1.40.20.10">
    <property type="entry name" value="CHAD domain"/>
    <property type="match status" value="1"/>
</dbReference>
<keyword evidence="4" id="KW-1185">Reference proteome</keyword>
<gene>
    <name evidence="3" type="ORF">SGCZBJ_02255</name>
</gene>
<dbReference type="PROSITE" id="PS51708">
    <property type="entry name" value="CHAD"/>
    <property type="match status" value="1"/>
</dbReference>
<feature type="domain" description="CYTH" evidence="1">
    <location>
        <begin position="2"/>
        <end position="192"/>
    </location>
</feature>
<feature type="domain" description="CHAD" evidence="2">
    <location>
        <begin position="206"/>
        <end position="497"/>
    </location>
</feature>
<organism evidence="3 4">
    <name type="scientific">Caulobacter zeae</name>
    <dbReference type="NCBI Taxonomy" id="2055137"/>
    <lineage>
        <taxon>Bacteria</taxon>
        <taxon>Pseudomonadati</taxon>
        <taxon>Pseudomonadota</taxon>
        <taxon>Alphaproteobacteria</taxon>
        <taxon>Caulobacterales</taxon>
        <taxon>Caulobacteraceae</taxon>
        <taxon>Caulobacter</taxon>
    </lineage>
</organism>
<dbReference type="SUPFAM" id="SSF55154">
    <property type="entry name" value="CYTH-like phosphatases"/>
    <property type="match status" value="1"/>
</dbReference>
<dbReference type="GO" id="GO:0050355">
    <property type="term" value="F:inorganic triphosphate phosphatase activity"/>
    <property type="evidence" value="ECO:0007669"/>
    <property type="project" value="InterPro"/>
</dbReference>
<protein>
    <submittedName>
        <fullName evidence="3">Inorganic triphosphatase</fullName>
    </submittedName>
</protein>
<dbReference type="PANTHER" id="PTHR39569:SF1">
    <property type="entry name" value="INORGANIC TRIPHOSPHATASE"/>
    <property type="match status" value="1"/>
</dbReference>
<evidence type="ECO:0000259" key="1">
    <source>
        <dbReference type="PROSITE" id="PS51707"/>
    </source>
</evidence>
<dbReference type="RefSeq" id="WP_101716413.1">
    <property type="nucleotide sequence ID" value="NZ_PJRS01000008.1"/>
</dbReference>
<dbReference type="OrthoDB" id="9777271at2"/>
<dbReference type="SMART" id="SM01118">
    <property type="entry name" value="CYTH"/>
    <property type="match status" value="1"/>
</dbReference>
<dbReference type="EMBL" id="PJRS01000008">
    <property type="protein sequence ID" value="PLR28570.1"/>
    <property type="molecule type" value="Genomic_DNA"/>
</dbReference>